<sequence length="581" mass="63864">MHRLSRFCWQFASRSPLSSSHASLQALKPHPISLLYHSTQARSYTFGHTIQPTNIVTSPFPEIEPSPVDFYRHVLQDFSKFGKKIAIVDGISWKEYSFNQIDELTSKFSSGLKRIGFKTGDVLSIVAPNSPEYSVLFFGALASGGVVTTCNPTYTADEICFQFKNSNAKMVATIPALLPTIQEACKGSNIETIIVLDDEPRRARDGLVSYQSLISDSGSLFDPPSIDLHETAVLPYSSGTTGLPKGVMLSHKNIASNVTQMHHSEFFDLYIEGSCLIGVLPFFHIYGMIVIRASSLRYGSRLVTLPKFEPETFLAAFQNHRVNTAPLVPPLVLFLAKHPLVNSYNLSSLDQIMTGAAPVGGETVKATKERVGCRVIRQLYGLTETGPVTHMTPKQQGMTKPDSVGVCLRSVNTKIVSPETGEALPNGEEGELLISGPNVMKGYLNRPDATKECINEDGWFSTGDIGYYDNEGYFYITDRLKELIKVKGLQVAPAEIEALLVLHPKIAEAAVIGLPDERQGESPKAFVVKKDEGVNEKEVVDYIAKKLAVHKHLTGGVEFVDVIPKSASGKILRRMLRDQSK</sequence>
<dbReference type="GO" id="GO:0005524">
    <property type="term" value="F:ATP binding"/>
    <property type="evidence" value="ECO:0007669"/>
    <property type="project" value="UniProtKB-KW"/>
</dbReference>
<reference evidence="11" key="1">
    <citation type="submission" date="2008-07" db="EMBL/GenBank/DDBJ databases">
        <title>Luciferase a light source for the silica-based optical waveguide (spicules) in sponges: evidence by functional and molecular biological studies in the demosponge Suberites domuncula.</title>
        <authorList>
            <person name="Mueller W.E.G."/>
            <person name="Kasueske M."/>
            <person name="Schroeder H.C."/>
            <person name="Krasko A."/>
            <person name="Wiens M."/>
        </authorList>
    </citation>
    <scope>NUCLEOTIDE SEQUENCE</scope>
    <source>
        <strain evidence="11">S3631</strain>
    </source>
</reference>
<dbReference type="GO" id="GO:0016405">
    <property type="term" value="F:CoA-ligase activity"/>
    <property type="evidence" value="ECO:0007669"/>
    <property type="project" value="TreeGrafter"/>
</dbReference>
<dbReference type="AlphaFoldDB" id="C7BUE0"/>
<evidence type="ECO:0000256" key="1">
    <source>
        <dbReference type="ARBA" id="ARBA00006432"/>
    </source>
</evidence>
<proteinExistence type="evidence at transcript level"/>
<dbReference type="EMBL" id="FM201300">
    <property type="protein sequence ID" value="CAR31336.1"/>
    <property type="molecule type" value="mRNA"/>
</dbReference>
<name>C7BUE0_SUBDO</name>
<accession>C7BUE0</accession>
<dbReference type="FunFam" id="3.30.300.30:FF:000007">
    <property type="entry name" value="4-coumarate--CoA ligase 2"/>
    <property type="match status" value="1"/>
</dbReference>
<dbReference type="Pfam" id="PF13193">
    <property type="entry name" value="AMP-binding_C"/>
    <property type="match status" value="1"/>
</dbReference>
<dbReference type="SUPFAM" id="SSF56801">
    <property type="entry name" value="Acetyl-CoA synthetase-like"/>
    <property type="match status" value="1"/>
</dbReference>
<dbReference type="Pfam" id="PF00501">
    <property type="entry name" value="AMP-binding"/>
    <property type="match status" value="1"/>
</dbReference>
<dbReference type="Gene3D" id="3.40.50.12780">
    <property type="entry name" value="N-terminal domain of ligase-like"/>
    <property type="match status" value="1"/>
</dbReference>
<evidence type="ECO:0000259" key="9">
    <source>
        <dbReference type="Pfam" id="PF00501"/>
    </source>
</evidence>
<dbReference type="InterPro" id="IPR042099">
    <property type="entry name" value="ANL_N_sf"/>
</dbReference>
<dbReference type="InterPro" id="IPR020845">
    <property type="entry name" value="AMP-binding_CS"/>
</dbReference>
<feature type="domain" description="AMP-dependent synthetase/ligase" evidence="9">
    <location>
        <begin position="79"/>
        <end position="444"/>
    </location>
</feature>
<evidence type="ECO:0000256" key="8">
    <source>
        <dbReference type="ARBA" id="ARBA00048497"/>
    </source>
</evidence>
<dbReference type="PROSITE" id="PS00455">
    <property type="entry name" value="AMP_BINDING"/>
    <property type="match status" value="1"/>
</dbReference>
<dbReference type="CDD" id="cd05911">
    <property type="entry name" value="Firefly_Luc_like"/>
    <property type="match status" value="1"/>
</dbReference>
<feature type="domain" description="AMP-binding enzyme C-terminal" evidence="10">
    <location>
        <begin position="495"/>
        <end position="570"/>
    </location>
</feature>
<gene>
    <name evidence="11" type="primary">luc</name>
</gene>
<evidence type="ECO:0000256" key="6">
    <source>
        <dbReference type="ARBA" id="ARBA00023223"/>
    </source>
</evidence>
<evidence type="ECO:0000256" key="4">
    <source>
        <dbReference type="ARBA" id="ARBA00022741"/>
    </source>
</evidence>
<dbReference type="GO" id="GO:0008218">
    <property type="term" value="P:bioluminescence"/>
    <property type="evidence" value="ECO:0007669"/>
    <property type="project" value="UniProtKB-KW"/>
</dbReference>
<evidence type="ECO:0000256" key="5">
    <source>
        <dbReference type="ARBA" id="ARBA00022840"/>
    </source>
</evidence>
<comment type="similarity">
    <text evidence="1">Belongs to the ATP-dependent AMP-binding enzyme family.</text>
</comment>
<protein>
    <recommendedName>
        <fullName evidence="3">Luciferin 4-monooxygenase</fullName>
        <ecNumber evidence="2">1.13.12.7</ecNumber>
    </recommendedName>
</protein>
<evidence type="ECO:0000256" key="3">
    <source>
        <dbReference type="ARBA" id="ARBA00019043"/>
    </source>
</evidence>
<keyword evidence="4" id="KW-0547">Nucleotide-binding</keyword>
<organism evidence="11">
    <name type="scientific">Suberites domuncula</name>
    <name type="common">Sponge</name>
    <dbReference type="NCBI Taxonomy" id="55567"/>
    <lineage>
        <taxon>Eukaryota</taxon>
        <taxon>Metazoa</taxon>
        <taxon>Porifera</taxon>
        <taxon>Demospongiae</taxon>
        <taxon>Heteroscleromorpha</taxon>
        <taxon>Suberitida</taxon>
        <taxon>Suberitidae</taxon>
        <taxon>Suberites</taxon>
    </lineage>
</organism>
<dbReference type="PANTHER" id="PTHR24096:SF422">
    <property type="entry name" value="BCDNA.GH02901"/>
    <property type="match status" value="1"/>
</dbReference>
<keyword evidence="5" id="KW-0067">ATP-binding</keyword>
<evidence type="ECO:0000259" key="10">
    <source>
        <dbReference type="Pfam" id="PF13193"/>
    </source>
</evidence>
<evidence type="ECO:0000313" key="11">
    <source>
        <dbReference type="EMBL" id="CAR31336.1"/>
    </source>
</evidence>
<dbReference type="InterPro" id="IPR000873">
    <property type="entry name" value="AMP-dep_synth/lig_dom"/>
</dbReference>
<dbReference type="FunFam" id="3.40.50.12780:FF:000003">
    <property type="entry name" value="Long-chain-fatty-acid--CoA ligase FadD"/>
    <property type="match status" value="1"/>
</dbReference>
<comment type="catalytic activity">
    <reaction evidence="8">
        <text>firefly D-luciferin + ATP + O2 = firefly oxyluciferin + hnu + AMP + CO2 + diphosphate</text>
        <dbReference type="Rhea" id="RHEA:10732"/>
        <dbReference type="ChEBI" id="CHEBI:15379"/>
        <dbReference type="ChEBI" id="CHEBI:16526"/>
        <dbReference type="ChEBI" id="CHEBI:16792"/>
        <dbReference type="ChEBI" id="CHEBI:30212"/>
        <dbReference type="ChEBI" id="CHEBI:30616"/>
        <dbReference type="ChEBI" id="CHEBI:33019"/>
        <dbReference type="ChEBI" id="CHEBI:58038"/>
        <dbReference type="ChEBI" id="CHEBI:456215"/>
        <dbReference type="EC" id="1.13.12.7"/>
    </reaction>
</comment>
<evidence type="ECO:0000256" key="7">
    <source>
        <dbReference type="ARBA" id="ARBA00023262"/>
    </source>
</evidence>
<evidence type="ECO:0000256" key="2">
    <source>
        <dbReference type="ARBA" id="ARBA00012532"/>
    </source>
</evidence>
<keyword evidence="6" id="KW-0455">Luminescence</keyword>
<dbReference type="Gene3D" id="3.30.300.30">
    <property type="match status" value="1"/>
</dbReference>
<dbReference type="InterPro" id="IPR045851">
    <property type="entry name" value="AMP-bd_C_sf"/>
</dbReference>
<dbReference type="EC" id="1.13.12.7" evidence="2"/>
<dbReference type="PANTHER" id="PTHR24096">
    <property type="entry name" value="LONG-CHAIN-FATTY-ACID--COA LIGASE"/>
    <property type="match status" value="1"/>
</dbReference>
<dbReference type="InterPro" id="IPR025110">
    <property type="entry name" value="AMP-bd_C"/>
</dbReference>
<keyword evidence="7" id="KW-0599">Photoprotein</keyword>